<proteinExistence type="predicted"/>
<keyword evidence="2" id="KW-1185">Reference proteome</keyword>
<dbReference type="EMBL" id="BDJL01000003">
    <property type="protein sequence ID" value="GAV24264.1"/>
    <property type="molecule type" value="Genomic_DNA"/>
</dbReference>
<protein>
    <submittedName>
        <fullName evidence="1">Uncharacterized protein</fullName>
    </submittedName>
</protein>
<dbReference type="Proteomes" id="UP000187338">
    <property type="component" value="Unassembled WGS sequence"/>
</dbReference>
<accession>A0A1L8CZG9</accession>
<gene>
    <name evidence="1" type="ORF">ciss_01970</name>
</gene>
<comment type="caution">
    <text evidence="1">The sequence shown here is derived from an EMBL/GenBank/DDBJ whole genome shotgun (WGS) entry which is preliminary data.</text>
</comment>
<evidence type="ECO:0000313" key="1">
    <source>
        <dbReference type="EMBL" id="GAV24264.1"/>
    </source>
</evidence>
<evidence type="ECO:0000313" key="2">
    <source>
        <dbReference type="Proteomes" id="UP000187338"/>
    </source>
</evidence>
<organism evidence="1 2">
    <name type="scientific">Carboxydothermus islandicus</name>
    <dbReference type="NCBI Taxonomy" id="661089"/>
    <lineage>
        <taxon>Bacteria</taxon>
        <taxon>Bacillati</taxon>
        <taxon>Bacillota</taxon>
        <taxon>Clostridia</taxon>
        <taxon>Thermoanaerobacterales</taxon>
        <taxon>Thermoanaerobacteraceae</taxon>
        <taxon>Carboxydothermus</taxon>
    </lineage>
</organism>
<reference evidence="2" key="1">
    <citation type="submission" date="2016-12" db="EMBL/GenBank/DDBJ databases">
        <title>Draft Genome Sequences od Carboxydothermus pertinax and islandicus, Hydrogenogenic Carboxydotrophic Bacteria.</title>
        <authorList>
            <person name="Fukuyama Y."/>
            <person name="Ohmae K."/>
            <person name="Yoneda Y."/>
            <person name="Yoshida T."/>
            <person name="Sako Y."/>
        </authorList>
    </citation>
    <scope>NUCLEOTIDE SEQUENCE [LARGE SCALE GENOMIC DNA]</scope>
    <source>
        <strain evidence="2">SET</strain>
    </source>
</reference>
<dbReference type="AlphaFoldDB" id="A0A1L8CZG9"/>
<name>A0A1L8CZG9_9THEO</name>
<sequence length="81" mass="9288">MWDGNNKGETVNYYLGWVLIEPLWDGNAFYFANILKKVLSFNRIIVGWKCLTAALDNGRPVVLIEPLWDGNELKENDEKSA</sequence>